<reference evidence="2" key="1">
    <citation type="submission" date="2016-10" db="EMBL/GenBank/DDBJ databases">
        <authorList>
            <person name="Varghese N."/>
            <person name="Submissions S."/>
        </authorList>
    </citation>
    <scope>NUCLEOTIDE SEQUENCE [LARGE SCALE GENOMIC DNA]</scope>
    <source>
        <strain evidence="2">DSM 13327</strain>
    </source>
</reference>
<evidence type="ECO:0000313" key="2">
    <source>
        <dbReference type="Proteomes" id="UP000199520"/>
    </source>
</evidence>
<proteinExistence type="predicted"/>
<dbReference type="Gene3D" id="2.40.50.870">
    <property type="entry name" value="Protein of unknown function (DUF3299)"/>
    <property type="match status" value="1"/>
</dbReference>
<dbReference type="AlphaFoldDB" id="A0A1I4GY80"/>
<protein>
    <recommendedName>
        <fullName evidence="3">DUF3299 domain-containing protein</fullName>
    </recommendedName>
</protein>
<sequence>MDKLTRRISRVIIAMMLIWVPLNWLGQDGTIRNESSLFCTRAQAAPAWLPWFNEEAAPLEFNELYSGASALGLEFSPKLESLKGKKVRISGFMAPPLKPTLNFFVLTKVPMAICPFCSTDADWPDDIVLIKLSKAVAALPFDRPITVTGQLELGYQMDEETGFVSLVRIVADNIEEAN</sequence>
<dbReference type="Proteomes" id="UP000199520">
    <property type="component" value="Unassembled WGS sequence"/>
</dbReference>
<dbReference type="EMBL" id="FOTS01000002">
    <property type="protein sequence ID" value="SFL34915.1"/>
    <property type="molecule type" value="Genomic_DNA"/>
</dbReference>
<evidence type="ECO:0000313" key="1">
    <source>
        <dbReference type="EMBL" id="SFL34915.1"/>
    </source>
</evidence>
<dbReference type="STRING" id="1123291.SAMN04490355_100234"/>
<gene>
    <name evidence="1" type="ORF">SAMN04490355_100234</name>
</gene>
<keyword evidence="2" id="KW-1185">Reference proteome</keyword>
<name>A0A1I4GY80_9FIRM</name>
<organism evidence="1 2">
    <name type="scientific">Pelosinus propionicus DSM 13327</name>
    <dbReference type="NCBI Taxonomy" id="1123291"/>
    <lineage>
        <taxon>Bacteria</taxon>
        <taxon>Bacillati</taxon>
        <taxon>Bacillota</taxon>
        <taxon>Negativicutes</taxon>
        <taxon>Selenomonadales</taxon>
        <taxon>Sporomusaceae</taxon>
        <taxon>Pelosinus</taxon>
    </lineage>
</organism>
<evidence type="ECO:0008006" key="3">
    <source>
        <dbReference type="Google" id="ProtNLM"/>
    </source>
</evidence>
<dbReference type="RefSeq" id="WP_090932131.1">
    <property type="nucleotide sequence ID" value="NZ_FOTS01000002.1"/>
</dbReference>
<accession>A0A1I4GY80</accession>
<dbReference type="OrthoDB" id="2583024at2"/>